<dbReference type="Proteomes" id="UP001056120">
    <property type="component" value="Linkage Group LG08"/>
</dbReference>
<accession>A0ACB9IHF0</accession>
<reference evidence="2" key="1">
    <citation type="journal article" date="2022" name="Mol. Ecol. Resour.">
        <title>The genomes of chicory, endive, great burdock and yacon provide insights into Asteraceae palaeo-polyploidization history and plant inulin production.</title>
        <authorList>
            <person name="Fan W."/>
            <person name="Wang S."/>
            <person name="Wang H."/>
            <person name="Wang A."/>
            <person name="Jiang F."/>
            <person name="Liu H."/>
            <person name="Zhao H."/>
            <person name="Xu D."/>
            <person name="Zhang Y."/>
        </authorList>
    </citation>
    <scope>NUCLEOTIDE SEQUENCE [LARGE SCALE GENOMIC DNA]</scope>
    <source>
        <strain evidence="2">cv. Yunnan</strain>
    </source>
</reference>
<proteinExistence type="predicted"/>
<reference evidence="1 2" key="2">
    <citation type="journal article" date="2022" name="Mol. Ecol. Resour.">
        <title>The genomes of chicory, endive, great burdock and yacon provide insights into Asteraceae paleo-polyploidization history and plant inulin production.</title>
        <authorList>
            <person name="Fan W."/>
            <person name="Wang S."/>
            <person name="Wang H."/>
            <person name="Wang A."/>
            <person name="Jiang F."/>
            <person name="Liu H."/>
            <person name="Zhao H."/>
            <person name="Xu D."/>
            <person name="Zhang Y."/>
        </authorList>
    </citation>
    <scope>NUCLEOTIDE SEQUENCE [LARGE SCALE GENOMIC DNA]</scope>
    <source>
        <strain evidence="2">cv. Yunnan</strain>
        <tissue evidence="1">Leaves</tissue>
    </source>
</reference>
<dbReference type="EMBL" id="CM042025">
    <property type="protein sequence ID" value="KAI3806905.1"/>
    <property type="molecule type" value="Genomic_DNA"/>
</dbReference>
<name>A0ACB9IHF0_9ASTR</name>
<evidence type="ECO:0000313" key="1">
    <source>
        <dbReference type="EMBL" id="KAI3806905.1"/>
    </source>
</evidence>
<sequence length="145" mass="16630">MRIGTGREQQTLADNRGMPDNNSTDGTDSGTLKKRNDRKLWTSYKTKKTSWNAWCIKMEIWNGQNLQYERIAWVRIRGIPPQLWEDEVFDSIERKYGEIMQGSLASTNDDNLASDMVAIMLIDGLTVKGEAKIVRNGITTRCWIT</sequence>
<organism evidence="1 2">
    <name type="scientific">Smallanthus sonchifolius</name>
    <dbReference type="NCBI Taxonomy" id="185202"/>
    <lineage>
        <taxon>Eukaryota</taxon>
        <taxon>Viridiplantae</taxon>
        <taxon>Streptophyta</taxon>
        <taxon>Embryophyta</taxon>
        <taxon>Tracheophyta</taxon>
        <taxon>Spermatophyta</taxon>
        <taxon>Magnoliopsida</taxon>
        <taxon>eudicotyledons</taxon>
        <taxon>Gunneridae</taxon>
        <taxon>Pentapetalae</taxon>
        <taxon>asterids</taxon>
        <taxon>campanulids</taxon>
        <taxon>Asterales</taxon>
        <taxon>Asteraceae</taxon>
        <taxon>Asteroideae</taxon>
        <taxon>Heliantheae alliance</taxon>
        <taxon>Millerieae</taxon>
        <taxon>Smallanthus</taxon>
    </lineage>
</organism>
<gene>
    <name evidence="1" type="ORF">L1987_22823</name>
</gene>
<keyword evidence="2" id="KW-1185">Reference proteome</keyword>
<evidence type="ECO:0000313" key="2">
    <source>
        <dbReference type="Proteomes" id="UP001056120"/>
    </source>
</evidence>
<comment type="caution">
    <text evidence="1">The sequence shown here is derived from an EMBL/GenBank/DDBJ whole genome shotgun (WGS) entry which is preliminary data.</text>
</comment>
<protein>
    <submittedName>
        <fullName evidence="1">Uncharacterized protein</fullName>
    </submittedName>
</protein>